<dbReference type="PANTHER" id="PTHR33747:SF1">
    <property type="entry name" value="ADENYLATE CYCLASE-ASSOCIATED CAP C-TERMINAL DOMAIN-CONTAINING PROTEIN"/>
    <property type="match status" value="1"/>
</dbReference>
<keyword evidence="3" id="KW-1185">Reference proteome</keyword>
<dbReference type="InterPro" id="IPR011978">
    <property type="entry name" value="YgfB-like"/>
</dbReference>
<dbReference type="Proteomes" id="UP000620596">
    <property type="component" value="Unassembled WGS sequence"/>
</dbReference>
<dbReference type="Pfam" id="PF02810">
    <property type="entry name" value="SEC-C"/>
    <property type="match status" value="1"/>
</dbReference>
<feature type="region of interest" description="Disordered" evidence="1">
    <location>
        <begin position="1"/>
        <end position="21"/>
    </location>
</feature>
<dbReference type="Gene3D" id="3.10.450.50">
    <property type="match status" value="1"/>
</dbReference>
<evidence type="ECO:0000313" key="2">
    <source>
        <dbReference type="EMBL" id="GGA90588.1"/>
    </source>
</evidence>
<gene>
    <name evidence="2" type="ORF">GCM10011496_09380</name>
</gene>
<reference evidence="2" key="1">
    <citation type="journal article" date="2014" name="Int. J. Syst. Evol. Microbiol.">
        <title>Complete genome sequence of Corynebacterium casei LMG S-19264T (=DSM 44701T), isolated from a smear-ripened cheese.</title>
        <authorList>
            <consortium name="US DOE Joint Genome Institute (JGI-PGF)"/>
            <person name="Walter F."/>
            <person name="Albersmeier A."/>
            <person name="Kalinowski J."/>
            <person name="Ruckert C."/>
        </authorList>
    </citation>
    <scope>NUCLEOTIDE SEQUENCE</scope>
    <source>
        <strain evidence="2">CGMCC 1.15322</strain>
    </source>
</reference>
<sequence length="287" mass="31601">MTLKKPISMTNTPPTDPSLPTISSAPADGWMEMEDFDALDDILDGLRTRHDETPQWEFCEGFMAAVICSRRPIPADEYLSVLLAIPAEGETPDEESGSFASPAQRETFLALWDRRWNEVATALDARVDTLEDDDCYHPEVMDVRSAVADMPPAEGAAFKGEDLPAFAQVWALGFMFAVESWPDEWAAPRDKDAAQWLDDALQAVVAMTEDDTGKPEVSPLSEDGAPSTSIARLNAFGDAIWAVYDLRELWKTMGPKVETLRKEAEPGRNDLCPCGSGKKYKKCHGVG</sequence>
<evidence type="ECO:0008006" key="4">
    <source>
        <dbReference type="Google" id="ProtNLM"/>
    </source>
</evidence>
<dbReference type="InterPro" id="IPR004027">
    <property type="entry name" value="SEC_C_motif"/>
</dbReference>
<comment type="caution">
    <text evidence="2">The sequence shown here is derived from an EMBL/GenBank/DDBJ whole genome shotgun (WGS) entry which is preliminary data.</text>
</comment>
<evidence type="ECO:0000256" key="1">
    <source>
        <dbReference type="SAM" id="MobiDB-lite"/>
    </source>
</evidence>
<dbReference type="PANTHER" id="PTHR33747">
    <property type="entry name" value="UPF0225 PROTEIN SCO1677"/>
    <property type="match status" value="1"/>
</dbReference>
<accession>A0A916SA23</accession>
<name>A0A916SA23_9BURK</name>
<dbReference type="EMBL" id="BMIG01000002">
    <property type="protein sequence ID" value="GGA90588.1"/>
    <property type="molecule type" value="Genomic_DNA"/>
</dbReference>
<proteinExistence type="predicted"/>
<dbReference type="Pfam" id="PF03695">
    <property type="entry name" value="UPF0149"/>
    <property type="match status" value="1"/>
</dbReference>
<protein>
    <recommendedName>
        <fullName evidence="4">Zinc chelation protein SecC</fullName>
    </recommendedName>
</protein>
<dbReference type="SUPFAM" id="SSF103642">
    <property type="entry name" value="Sec-C motif"/>
    <property type="match status" value="1"/>
</dbReference>
<feature type="compositionally biased region" description="Polar residues" evidence="1">
    <location>
        <begin position="8"/>
        <end position="21"/>
    </location>
</feature>
<reference evidence="2" key="2">
    <citation type="submission" date="2020-09" db="EMBL/GenBank/DDBJ databases">
        <authorList>
            <person name="Sun Q."/>
            <person name="Zhou Y."/>
        </authorList>
    </citation>
    <scope>NUCLEOTIDE SEQUENCE</scope>
    <source>
        <strain evidence="2">CGMCC 1.15322</strain>
    </source>
</reference>
<evidence type="ECO:0000313" key="3">
    <source>
        <dbReference type="Proteomes" id="UP000620596"/>
    </source>
</evidence>
<organism evidence="2 3">
    <name type="scientific">Polaromonas eurypsychrophila</name>
    <dbReference type="NCBI Taxonomy" id="1614635"/>
    <lineage>
        <taxon>Bacteria</taxon>
        <taxon>Pseudomonadati</taxon>
        <taxon>Pseudomonadota</taxon>
        <taxon>Betaproteobacteria</taxon>
        <taxon>Burkholderiales</taxon>
        <taxon>Comamonadaceae</taxon>
        <taxon>Polaromonas</taxon>
    </lineage>
</organism>
<dbReference type="AlphaFoldDB" id="A0A916SA23"/>